<feature type="chain" id="PRO_5044860161" evidence="2">
    <location>
        <begin position="18"/>
        <end position="88"/>
    </location>
</feature>
<feature type="compositionally biased region" description="Polar residues" evidence="1">
    <location>
        <begin position="50"/>
        <end position="67"/>
    </location>
</feature>
<gene>
    <name evidence="3" type="ORF">ILEXP_LOCUS58373</name>
</gene>
<feature type="compositionally biased region" description="Polar residues" evidence="1">
    <location>
        <begin position="77"/>
        <end position="88"/>
    </location>
</feature>
<reference evidence="3 4" key="1">
    <citation type="submission" date="2024-02" db="EMBL/GenBank/DDBJ databases">
        <authorList>
            <person name="Vignale AGUSTIN F."/>
            <person name="Sosa J E."/>
            <person name="Modenutti C."/>
        </authorList>
    </citation>
    <scope>NUCLEOTIDE SEQUENCE [LARGE SCALE GENOMIC DNA]</scope>
</reference>
<evidence type="ECO:0000313" key="3">
    <source>
        <dbReference type="EMBL" id="CAK9187786.1"/>
    </source>
</evidence>
<proteinExistence type="predicted"/>
<keyword evidence="2" id="KW-0732">Signal</keyword>
<evidence type="ECO:0000256" key="1">
    <source>
        <dbReference type="SAM" id="MobiDB-lite"/>
    </source>
</evidence>
<feature type="signal peptide" evidence="2">
    <location>
        <begin position="1"/>
        <end position="17"/>
    </location>
</feature>
<accession>A0ABC8V359</accession>
<dbReference type="Gene3D" id="1.10.287.110">
    <property type="entry name" value="DnaJ domain"/>
    <property type="match status" value="1"/>
</dbReference>
<protein>
    <submittedName>
        <fullName evidence="3">Uncharacterized protein</fullName>
    </submittedName>
</protein>
<sequence>MFMALSISVWTLSSMAAEGTFKLIGKALEVLSDPETRKSHDFRRGKHQSYEPNTTEKAQSSSANPPRTSFDEEDRFSQATPNPTLYNE</sequence>
<organism evidence="3 4">
    <name type="scientific">Ilex paraguariensis</name>
    <name type="common">yerba mate</name>
    <dbReference type="NCBI Taxonomy" id="185542"/>
    <lineage>
        <taxon>Eukaryota</taxon>
        <taxon>Viridiplantae</taxon>
        <taxon>Streptophyta</taxon>
        <taxon>Embryophyta</taxon>
        <taxon>Tracheophyta</taxon>
        <taxon>Spermatophyta</taxon>
        <taxon>Magnoliopsida</taxon>
        <taxon>eudicotyledons</taxon>
        <taxon>Gunneridae</taxon>
        <taxon>Pentapetalae</taxon>
        <taxon>asterids</taxon>
        <taxon>campanulids</taxon>
        <taxon>Aquifoliales</taxon>
        <taxon>Aquifoliaceae</taxon>
        <taxon>Ilex</taxon>
    </lineage>
</organism>
<dbReference type="EMBL" id="CAUOFW020010135">
    <property type="protein sequence ID" value="CAK9187786.1"/>
    <property type="molecule type" value="Genomic_DNA"/>
</dbReference>
<dbReference type="Proteomes" id="UP001642360">
    <property type="component" value="Unassembled WGS sequence"/>
</dbReference>
<dbReference type="InterPro" id="IPR036869">
    <property type="entry name" value="J_dom_sf"/>
</dbReference>
<comment type="caution">
    <text evidence="3">The sequence shown here is derived from an EMBL/GenBank/DDBJ whole genome shotgun (WGS) entry which is preliminary data.</text>
</comment>
<dbReference type="AlphaFoldDB" id="A0ABC8V359"/>
<name>A0ABC8V359_9AQUA</name>
<evidence type="ECO:0000256" key="2">
    <source>
        <dbReference type="SAM" id="SignalP"/>
    </source>
</evidence>
<keyword evidence="4" id="KW-1185">Reference proteome</keyword>
<feature type="region of interest" description="Disordered" evidence="1">
    <location>
        <begin position="33"/>
        <end position="88"/>
    </location>
</feature>
<evidence type="ECO:0000313" key="4">
    <source>
        <dbReference type="Proteomes" id="UP001642360"/>
    </source>
</evidence>